<dbReference type="Proteomes" id="UP001527925">
    <property type="component" value="Unassembled WGS sequence"/>
</dbReference>
<proteinExistence type="predicted"/>
<dbReference type="InterPro" id="IPR036063">
    <property type="entry name" value="Smr_dom_sf"/>
</dbReference>
<dbReference type="SUPFAM" id="SSF90229">
    <property type="entry name" value="CCCH zinc finger"/>
    <property type="match status" value="1"/>
</dbReference>
<dbReference type="SMART" id="SM01162">
    <property type="entry name" value="DUF1771"/>
    <property type="match status" value="1"/>
</dbReference>
<keyword evidence="10" id="KW-1185">Reference proteome</keyword>
<sequence>MHGDRTPGSSRLVATLQPQHQHQPPPLDCGPARIDLVFDEVDPYSPSRPTAPPFRPAPVSGWDASAAVWDASSAGGWDAAWPAGTPLDASADAASAAAATAAAAAAGADDDDSADSARFAALSPLEVLRSVFVDVPPERIQTLLAANDFSIEATMEALFGSQTAGAPAQSASPAAAGPARAPLQLPHRAAAAATPTPQRATVCRHFIVGQCYRSDCWFSHDPEARICKFWLQGRCFKGDACEFAHGDALSERAAAAAAAKTTASSNGLGSSPTRHPAGAAAAASAPPALRLAAEDEFPSLSAAGKQPAASTARSESWGSESRYTDVAKKRASYGGRAAAAATPLGAVQAGHRHVVIGGSGASKAASVLRPASAAPEAAPPSSSPSSSLAWQSKPAKVAVDAKWFSTGDAVAASYAEERREAAEMAIHRNQLFQRATEAYLAGNKAAARAFSLSAKQLNDRVEQLHANAAQRIFESRNRRPAGPVGAPSLAPAAATAVAGVAAGATSSVVGGRLQHMVDLHGLHPNEAVALLQRELDTLVRAGFSGQLVVVTGTGHHSRGQRAKVLPAVREHLQRGGWRPADGTLEDGRGGMLVVQMNP</sequence>
<keyword evidence="3 4" id="KW-0862">Zinc</keyword>
<gene>
    <name evidence="9" type="ORF">HK105_204898</name>
</gene>
<keyword evidence="2 4" id="KW-0863">Zinc-finger</keyword>
<feature type="domain" description="Smr" evidence="7">
    <location>
        <begin position="517"/>
        <end position="597"/>
    </location>
</feature>
<feature type="compositionally biased region" description="Polar residues" evidence="5">
    <location>
        <begin position="308"/>
        <end position="321"/>
    </location>
</feature>
<evidence type="ECO:0000259" key="6">
    <source>
        <dbReference type="PROSITE" id="PS50103"/>
    </source>
</evidence>
<dbReference type="InterPro" id="IPR036855">
    <property type="entry name" value="Znf_CCCH_sf"/>
</dbReference>
<accession>A0ABR4N7J4</accession>
<feature type="domain" description="C3H1-type" evidence="6">
    <location>
        <begin position="221"/>
        <end position="248"/>
    </location>
</feature>
<dbReference type="Pfam" id="PF01713">
    <property type="entry name" value="Smr"/>
    <property type="match status" value="1"/>
</dbReference>
<feature type="compositionally biased region" description="Low complexity" evidence="5">
    <location>
        <begin position="276"/>
        <end position="285"/>
    </location>
</feature>
<evidence type="ECO:0000256" key="2">
    <source>
        <dbReference type="ARBA" id="ARBA00022771"/>
    </source>
</evidence>
<dbReference type="PROSITE" id="PS50103">
    <property type="entry name" value="ZF_C3H1"/>
    <property type="match status" value="1"/>
</dbReference>
<dbReference type="SMART" id="SM00463">
    <property type="entry name" value="SMR"/>
    <property type="match status" value="1"/>
</dbReference>
<feature type="region of interest" description="Disordered" evidence="5">
    <location>
        <begin position="1"/>
        <end position="31"/>
    </location>
</feature>
<dbReference type="PROSITE" id="PS51140">
    <property type="entry name" value="CUE"/>
    <property type="match status" value="1"/>
</dbReference>
<feature type="zinc finger region" description="C3H1-type" evidence="4">
    <location>
        <begin position="221"/>
        <end position="248"/>
    </location>
</feature>
<dbReference type="PANTHER" id="PTHR46651:SF1">
    <property type="entry name" value="SMALL MUTS RELATED FAMILY PROTEIN"/>
    <property type="match status" value="1"/>
</dbReference>
<evidence type="ECO:0000313" key="9">
    <source>
        <dbReference type="EMBL" id="KAL2915497.1"/>
    </source>
</evidence>
<feature type="region of interest" description="Disordered" evidence="5">
    <location>
        <begin position="300"/>
        <end position="321"/>
    </location>
</feature>
<feature type="compositionally biased region" description="Polar residues" evidence="5">
    <location>
        <begin position="263"/>
        <end position="273"/>
    </location>
</feature>
<comment type="caution">
    <text evidence="9">The sequence shown here is derived from an EMBL/GenBank/DDBJ whole genome shotgun (WGS) entry which is preliminary data.</text>
</comment>
<dbReference type="InterPro" id="IPR002625">
    <property type="entry name" value="Smr_dom"/>
</dbReference>
<evidence type="ECO:0000256" key="1">
    <source>
        <dbReference type="ARBA" id="ARBA00022723"/>
    </source>
</evidence>
<dbReference type="Gene3D" id="4.10.1000.10">
    <property type="entry name" value="Zinc finger, CCCH-type"/>
    <property type="match status" value="1"/>
</dbReference>
<dbReference type="Pfam" id="PF08590">
    <property type="entry name" value="DUF1771"/>
    <property type="match status" value="1"/>
</dbReference>
<dbReference type="PROSITE" id="PS50828">
    <property type="entry name" value="SMR"/>
    <property type="match status" value="1"/>
</dbReference>
<evidence type="ECO:0008006" key="11">
    <source>
        <dbReference type="Google" id="ProtNLM"/>
    </source>
</evidence>
<dbReference type="EMBL" id="JADGIZ020000023">
    <property type="protein sequence ID" value="KAL2915497.1"/>
    <property type="molecule type" value="Genomic_DNA"/>
</dbReference>
<dbReference type="InterPro" id="IPR053242">
    <property type="entry name" value="PAM2-like_domain"/>
</dbReference>
<reference evidence="9 10" key="1">
    <citation type="submission" date="2023-09" db="EMBL/GenBank/DDBJ databases">
        <title>Pangenome analysis of Batrachochytrium dendrobatidis and related Chytrids.</title>
        <authorList>
            <person name="Yacoub M.N."/>
            <person name="Stajich J.E."/>
            <person name="James T.Y."/>
        </authorList>
    </citation>
    <scope>NUCLEOTIDE SEQUENCE [LARGE SCALE GENOMIC DNA]</scope>
    <source>
        <strain evidence="9 10">JEL0888</strain>
    </source>
</reference>
<protein>
    <recommendedName>
        <fullName evidence="11">Smr domain-containing protein</fullName>
    </recommendedName>
</protein>
<dbReference type="Pfam" id="PF00642">
    <property type="entry name" value="zf-CCCH"/>
    <property type="match status" value="1"/>
</dbReference>
<dbReference type="CDD" id="cd14279">
    <property type="entry name" value="CUE"/>
    <property type="match status" value="1"/>
</dbReference>
<feature type="domain" description="CUE" evidence="8">
    <location>
        <begin position="120"/>
        <end position="162"/>
    </location>
</feature>
<dbReference type="InterPro" id="IPR013899">
    <property type="entry name" value="DUF1771"/>
</dbReference>
<dbReference type="SUPFAM" id="SSF160443">
    <property type="entry name" value="SMR domain-like"/>
    <property type="match status" value="1"/>
</dbReference>
<dbReference type="PANTHER" id="PTHR46651">
    <property type="entry name" value="POLYADENYLATE-BINDING PROTEIN-INTERACTING PROTEIN 7"/>
    <property type="match status" value="1"/>
</dbReference>
<evidence type="ECO:0000313" key="10">
    <source>
        <dbReference type="Proteomes" id="UP001527925"/>
    </source>
</evidence>
<evidence type="ECO:0000256" key="5">
    <source>
        <dbReference type="SAM" id="MobiDB-lite"/>
    </source>
</evidence>
<evidence type="ECO:0000259" key="8">
    <source>
        <dbReference type="PROSITE" id="PS51140"/>
    </source>
</evidence>
<evidence type="ECO:0000256" key="3">
    <source>
        <dbReference type="ARBA" id="ARBA00022833"/>
    </source>
</evidence>
<keyword evidence="1 4" id="KW-0479">Metal-binding</keyword>
<evidence type="ECO:0000256" key="4">
    <source>
        <dbReference type="PROSITE-ProRule" id="PRU00723"/>
    </source>
</evidence>
<dbReference type="Gene3D" id="3.30.1370.110">
    <property type="match status" value="1"/>
</dbReference>
<dbReference type="SMART" id="SM00356">
    <property type="entry name" value="ZnF_C3H1"/>
    <property type="match status" value="2"/>
</dbReference>
<dbReference type="InterPro" id="IPR000571">
    <property type="entry name" value="Znf_CCCH"/>
</dbReference>
<dbReference type="InterPro" id="IPR003892">
    <property type="entry name" value="CUE"/>
</dbReference>
<evidence type="ECO:0000259" key="7">
    <source>
        <dbReference type="PROSITE" id="PS50828"/>
    </source>
</evidence>
<feature type="region of interest" description="Disordered" evidence="5">
    <location>
        <begin position="263"/>
        <end position="285"/>
    </location>
</feature>
<organism evidence="9 10">
    <name type="scientific">Polyrhizophydium stewartii</name>
    <dbReference type="NCBI Taxonomy" id="2732419"/>
    <lineage>
        <taxon>Eukaryota</taxon>
        <taxon>Fungi</taxon>
        <taxon>Fungi incertae sedis</taxon>
        <taxon>Chytridiomycota</taxon>
        <taxon>Chytridiomycota incertae sedis</taxon>
        <taxon>Chytridiomycetes</taxon>
        <taxon>Rhizophydiales</taxon>
        <taxon>Rhizophydiales incertae sedis</taxon>
        <taxon>Polyrhizophydium</taxon>
    </lineage>
</organism>
<name>A0ABR4N7J4_9FUNG</name>